<protein>
    <recommendedName>
        <fullName evidence="2 11">Alkaline phosphatase</fullName>
        <ecNumber evidence="2 11">3.1.3.1</ecNumber>
    </recommendedName>
</protein>
<evidence type="ECO:0000256" key="9">
    <source>
        <dbReference type="PIRSR" id="PIRSR601952-2"/>
    </source>
</evidence>
<evidence type="ECO:0000256" key="8">
    <source>
        <dbReference type="PIRSR" id="PIRSR601952-1"/>
    </source>
</evidence>
<sequence>MPLDPKLPQPISAGHSYNHHHHPITSSKPYTKLQAFRSVLKGINIGLLILIFFVHPRQTYEYASDIASGAWHWPWTSPPIKTNIILMISDGYGPASVTFTRHFAQALNNDTDYQTHFQLPLDTILVGTHRSRSSSSLITDSAAGATAFSCATKSYNGAIGVTPNGKPCGTVFEAAKRKGLLTGVVVTSRLTDATPAAFISHAASRAQEPLIASQMIGGIQNPLGERTLDLAIGGGGCAFLPNSSFVSCRQDDEDTVQYARSLGWDVRLAFPSNTSSDNNDLGLFTHQDGFDSFSDNNAHLSEPELPFMALLSPGNTPYEIDRRNIPEPLRLKPLSHYAMKALDILSRSKQNTKGFIIMIEGSQIDLCAHNNDPACHAREALAYHDTINKVKQWVDQHNNVKNKRETTLLISTSDHETGGMTLGRQLSGDYPNYAYYPERLLNAKHSTPILTAVLIDFVRMEKRKAKSRGVDEVDEKLVKDFIQHSILGESGLGLVGLAQGGEPKEQEIEAVWKVVKDEILSFKPTFSNNDDVDDDDDLELARASRYIRHTRSTMPSSSSSSWSGLKSGQGKTMTVLDDSTFLGPVPGVNLDGIRKVISDIAAKRAEIGFSTSGHTGIDINVYAYGKGIQMLMGNQDNTNIGKVIQSILRLDLKSVTKDLNTK</sequence>
<feature type="binding site" evidence="9">
    <location>
        <position position="192"/>
    </location>
    <ligand>
        <name>Mg(2+)</name>
        <dbReference type="ChEBI" id="CHEBI:18420"/>
    </ligand>
</feature>
<dbReference type="PRINTS" id="PR00113">
    <property type="entry name" value="ALKPHPHTASE"/>
</dbReference>
<dbReference type="SUPFAM" id="SSF53649">
    <property type="entry name" value="Alkaline phosphatase-like"/>
    <property type="match status" value="1"/>
</dbReference>
<gene>
    <name evidence="12" type="ORF">MEPE_04805</name>
</gene>
<keyword evidence="5 11" id="KW-0378">Hydrolase</keyword>
<evidence type="ECO:0000256" key="3">
    <source>
        <dbReference type="ARBA" id="ARBA00022553"/>
    </source>
</evidence>
<comment type="cofactor">
    <cofactor evidence="9">
        <name>Mg(2+)</name>
        <dbReference type="ChEBI" id="CHEBI:18420"/>
    </cofactor>
    <text evidence="9">Binds 1 Mg(2+) ion.</text>
</comment>
<dbReference type="GO" id="GO:0046872">
    <property type="term" value="F:metal ion binding"/>
    <property type="evidence" value="ECO:0007669"/>
    <property type="project" value="UniProtKB-KW"/>
</dbReference>
<dbReference type="SMART" id="SM00098">
    <property type="entry name" value="alkPPc"/>
    <property type="match status" value="1"/>
</dbReference>
<evidence type="ECO:0000256" key="4">
    <source>
        <dbReference type="ARBA" id="ARBA00022723"/>
    </source>
</evidence>
<dbReference type="GO" id="GO:0000329">
    <property type="term" value="C:fungal-type vacuole membrane"/>
    <property type="evidence" value="ECO:0007669"/>
    <property type="project" value="TreeGrafter"/>
</dbReference>
<reference evidence="12" key="1">
    <citation type="submission" date="2023-10" db="EMBL/GenBank/DDBJ databases">
        <authorList>
            <person name="Guldener U."/>
        </authorList>
    </citation>
    <scope>NUCLEOTIDE SEQUENCE</scope>
    <source>
        <strain evidence="12">Mp4</strain>
    </source>
</reference>
<dbReference type="GO" id="GO:0004035">
    <property type="term" value="F:alkaline phosphatase activity"/>
    <property type="evidence" value="ECO:0007669"/>
    <property type="project" value="UniProtKB-EC"/>
</dbReference>
<evidence type="ECO:0000256" key="6">
    <source>
        <dbReference type="ARBA" id="ARBA00022833"/>
    </source>
</evidence>
<dbReference type="EC" id="3.1.3.1" evidence="2 11"/>
<dbReference type="Gene3D" id="3.40.720.10">
    <property type="entry name" value="Alkaline Phosphatase, subunit A"/>
    <property type="match status" value="1"/>
</dbReference>
<evidence type="ECO:0000256" key="1">
    <source>
        <dbReference type="ARBA" id="ARBA00005984"/>
    </source>
</evidence>
<feature type="binding site" evidence="9">
    <location>
        <position position="360"/>
    </location>
    <ligand>
        <name>Mg(2+)</name>
        <dbReference type="ChEBI" id="CHEBI:18420"/>
    </ligand>
</feature>
<comment type="catalytic activity">
    <reaction evidence="11">
        <text>a phosphate monoester + H2O = an alcohol + phosphate</text>
        <dbReference type="Rhea" id="RHEA:15017"/>
        <dbReference type="ChEBI" id="CHEBI:15377"/>
        <dbReference type="ChEBI" id="CHEBI:30879"/>
        <dbReference type="ChEBI" id="CHEBI:43474"/>
        <dbReference type="ChEBI" id="CHEBI:67140"/>
        <dbReference type="EC" id="3.1.3.1"/>
    </reaction>
</comment>
<evidence type="ECO:0000256" key="5">
    <source>
        <dbReference type="ARBA" id="ARBA00022801"/>
    </source>
</evidence>
<keyword evidence="6 9" id="KW-0862">Zinc</keyword>
<evidence type="ECO:0000313" key="13">
    <source>
        <dbReference type="Proteomes" id="UP001294444"/>
    </source>
</evidence>
<comment type="caution">
    <text evidence="12">The sequence shown here is derived from an EMBL/GenBank/DDBJ whole genome shotgun (WGS) entry which is preliminary data.</text>
</comment>
<dbReference type="InterPro" id="IPR018299">
    <property type="entry name" value="Alkaline_phosphatase_AS"/>
</dbReference>
<keyword evidence="4 9" id="KW-0479">Metal-binding</keyword>
<dbReference type="AlphaFoldDB" id="A0AAJ4XQJ7"/>
<feature type="binding site" evidence="9">
    <location>
        <position position="365"/>
    </location>
    <ligand>
        <name>Zn(2+)</name>
        <dbReference type="ChEBI" id="CHEBI:29105"/>
        <label>2</label>
    </ligand>
</feature>
<feature type="binding site" evidence="9">
    <location>
        <position position="614"/>
    </location>
    <ligand>
        <name>Zn(2+)</name>
        <dbReference type="ChEBI" id="CHEBI:29105"/>
        <label>2</label>
    </ligand>
</feature>
<feature type="binding site" evidence="9">
    <location>
        <position position="194"/>
    </location>
    <ligand>
        <name>Mg(2+)</name>
        <dbReference type="ChEBI" id="CHEBI:18420"/>
    </ligand>
</feature>
<feature type="binding site" evidence="9">
    <location>
        <position position="415"/>
    </location>
    <ligand>
        <name>Zn(2+)</name>
        <dbReference type="ChEBI" id="CHEBI:29105"/>
        <label>2</label>
    </ligand>
</feature>
<dbReference type="Proteomes" id="UP001294444">
    <property type="component" value="Unassembled WGS sequence"/>
</dbReference>
<comment type="cofactor">
    <cofactor evidence="9">
        <name>Zn(2+)</name>
        <dbReference type="ChEBI" id="CHEBI:29105"/>
    </cofactor>
    <text evidence="9">Binds 2 Zn(2+) ions.</text>
</comment>
<dbReference type="PANTHER" id="PTHR11596:SF5">
    <property type="entry name" value="ALKALINE PHOSPHATASE"/>
    <property type="match status" value="1"/>
</dbReference>
<comment type="similarity">
    <text evidence="1 10">Belongs to the alkaline phosphatase family.</text>
</comment>
<name>A0AAJ4XQJ7_9BASI</name>
<dbReference type="CDD" id="cd16012">
    <property type="entry name" value="ALP"/>
    <property type="match status" value="1"/>
</dbReference>
<keyword evidence="3" id="KW-0597">Phosphoprotein</keyword>
<keyword evidence="7 9" id="KW-0460">Magnesium</keyword>
<dbReference type="Pfam" id="PF00245">
    <property type="entry name" value="Alk_phosphatase"/>
    <property type="match status" value="2"/>
</dbReference>
<proteinExistence type="inferred from homology"/>
<feature type="binding site" evidence="9">
    <location>
        <position position="369"/>
    </location>
    <ligand>
        <name>Zn(2+)</name>
        <dbReference type="ChEBI" id="CHEBI:29105"/>
        <label>2</label>
    </ligand>
</feature>
<feature type="binding site" evidence="9">
    <location>
        <position position="414"/>
    </location>
    <ligand>
        <name>Zn(2+)</name>
        <dbReference type="ChEBI" id="CHEBI:29105"/>
        <label>2</label>
    </ligand>
</feature>
<dbReference type="InterPro" id="IPR017850">
    <property type="entry name" value="Alkaline_phosphatase_core_sf"/>
</dbReference>
<evidence type="ECO:0000256" key="11">
    <source>
        <dbReference type="RuleBase" id="RU003947"/>
    </source>
</evidence>
<evidence type="ECO:0000256" key="2">
    <source>
        <dbReference type="ARBA" id="ARBA00012647"/>
    </source>
</evidence>
<dbReference type="InterPro" id="IPR001952">
    <property type="entry name" value="Alkaline_phosphatase"/>
</dbReference>
<organism evidence="12 13">
    <name type="scientific">Melanopsichium pennsylvanicum</name>
    <dbReference type="NCBI Taxonomy" id="63383"/>
    <lineage>
        <taxon>Eukaryota</taxon>
        <taxon>Fungi</taxon>
        <taxon>Dikarya</taxon>
        <taxon>Basidiomycota</taxon>
        <taxon>Ustilaginomycotina</taxon>
        <taxon>Ustilaginomycetes</taxon>
        <taxon>Ustilaginales</taxon>
        <taxon>Ustilaginaceae</taxon>
        <taxon>Melanopsichium</taxon>
    </lineage>
</organism>
<feature type="active site" description="Phosphoserine intermediate" evidence="8">
    <location>
        <position position="141"/>
    </location>
</feature>
<evidence type="ECO:0000313" key="12">
    <source>
        <dbReference type="EMBL" id="SNX86096.1"/>
    </source>
</evidence>
<evidence type="ECO:0000256" key="10">
    <source>
        <dbReference type="RuleBase" id="RU003946"/>
    </source>
</evidence>
<dbReference type="PROSITE" id="PS00123">
    <property type="entry name" value="ALKALINE_PHOSPHATASE"/>
    <property type="match status" value="1"/>
</dbReference>
<dbReference type="PANTHER" id="PTHR11596">
    <property type="entry name" value="ALKALINE PHOSPHATASE"/>
    <property type="match status" value="1"/>
</dbReference>
<feature type="binding site" evidence="9">
    <location>
        <position position="90"/>
    </location>
    <ligand>
        <name>Zn(2+)</name>
        <dbReference type="ChEBI" id="CHEBI:29105"/>
        <label>2</label>
    </ligand>
</feature>
<feature type="binding site" evidence="9">
    <location>
        <position position="90"/>
    </location>
    <ligand>
        <name>Mg(2+)</name>
        <dbReference type="ChEBI" id="CHEBI:18420"/>
    </ligand>
</feature>
<evidence type="ECO:0000256" key="7">
    <source>
        <dbReference type="ARBA" id="ARBA00022842"/>
    </source>
</evidence>
<accession>A0AAJ4XQJ7</accession>
<keyword evidence="13" id="KW-1185">Reference proteome</keyword>
<dbReference type="EMBL" id="OAPG01000012">
    <property type="protein sequence ID" value="SNX86096.1"/>
    <property type="molecule type" value="Genomic_DNA"/>
</dbReference>